<evidence type="ECO:0000313" key="2">
    <source>
        <dbReference type="EMBL" id="OBX28779.1"/>
    </source>
</evidence>
<dbReference type="AlphaFoldDB" id="A0A1A7RBB0"/>
<feature type="transmembrane region" description="Helical" evidence="1">
    <location>
        <begin position="59"/>
        <end position="89"/>
    </location>
</feature>
<sequence>MQPAENFKHLLRIFIGPRAAHYLSYLEQKNVTTKPLALSWAGLIFGVYWLLYRKMYSYFFLWLAIMFVVGLVVEIVGLSVQSIAALSFVPNILIGLMGKDLYLKFAQQKTKAYMNHPKYNEKVFAEEGGVSLGVPVLWLFIQIVVVVMLSLPFIHFSPL</sequence>
<keyword evidence="1" id="KW-1133">Transmembrane helix</keyword>
<comment type="caution">
    <text evidence="2">The sequence shown here is derived from an EMBL/GenBank/DDBJ whole genome shotgun (WGS) entry which is preliminary data.</text>
</comment>
<keyword evidence="3" id="KW-1185">Reference proteome</keyword>
<keyword evidence="1" id="KW-0812">Transmembrane</keyword>
<protein>
    <recommendedName>
        <fullName evidence="4">DUF2628 domain-containing protein</fullName>
    </recommendedName>
</protein>
<dbReference type="OrthoDB" id="6691119at2"/>
<dbReference type="STRING" id="1443941.A9J31_03940"/>
<name>A0A1A7RBB0_9GAMM</name>
<gene>
    <name evidence="2" type="ORF">A9J31_03940</name>
</gene>
<accession>A0A1A7RBB0</accession>
<keyword evidence="1" id="KW-0472">Membrane</keyword>
<reference evidence="3" key="1">
    <citation type="submission" date="2016-06" db="EMBL/GenBank/DDBJ databases">
        <authorList>
            <person name="Radolfova-Krizova L."/>
            <person name="Nemec A."/>
        </authorList>
    </citation>
    <scope>NUCLEOTIDE SEQUENCE [LARGE SCALE GENOMIC DNA]</scope>
    <source>
        <strain evidence="3">ANC 4275</strain>
    </source>
</reference>
<organism evidence="2 3">
    <name type="scientific">Acinetobacter gandensis</name>
    <dbReference type="NCBI Taxonomy" id="1443941"/>
    <lineage>
        <taxon>Bacteria</taxon>
        <taxon>Pseudomonadati</taxon>
        <taxon>Pseudomonadota</taxon>
        <taxon>Gammaproteobacteria</taxon>
        <taxon>Moraxellales</taxon>
        <taxon>Moraxellaceae</taxon>
        <taxon>Acinetobacter</taxon>
    </lineage>
</organism>
<proteinExistence type="predicted"/>
<dbReference type="RefSeq" id="WP_067763879.1">
    <property type="nucleotide sequence ID" value="NZ_CP183909.1"/>
</dbReference>
<feature type="transmembrane region" description="Helical" evidence="1">
    <location>
        <begin position="35"/>
        <end position="52"/>
    </location>
</feature>
<dbReference type="InterPro" id="IPR024399">
    <property type="entry name" value="DUF2628"/>
</dbReference>
<evidence type="ECO:0000313" key="3">
    <source>
        <dbReference type="Proteomes" id="UP000185753"/>
    </source>
</evidence>
<dbReference type="Proteomes" id="UP000185753">
    <property type="component" value="Unassembled WGS sequence"/>
</dbReference>
<evidence type="ECO:0008006" key="4">
    <source>
        <dbReference type="Google" id="ProtNLM"/>
    </source>
</evidence>
<evidence type="ECO:0000256" key="1">
    <source>
        <dbReference type="SAM" id="Phobius"/>
    </source>
</evidence>
<dbReference type="Pfam" id="PF10947">
    <property type="entry name" value="DUF2628"/>
    <property type="match status" value="1"/>
</dbReference>
<feature type="transmembrane region" description="Helical" evidence="1">
    <location>
        <begin position="136"/>
        <end position="156"/>
    </location>
</feature>
<dbReference type="EMBL" id="LZDS01000023">
    <property type="protein sequence ID" value="OBX28779.1"/>
    <property type="molecule type" value="Genomic_DNA"/>
</dbReference>